<dbReference type="Gene3D" id="3.30.1490.330">
    <property type="match status" value="1"/>
</dbReference>
<keyword evidence="2" id="KW-0436">Ligase</keyword>
<evidence type="ECO:0000313" key="8">
    <source>
        <dbReference type="EMBL" id="PWU99487.1"/>
    </source>
</evidence>
<dbReference type="VEuPathDB" id="TriTrypDB:C4B63_9g263"/>
<dbReference type="VEuPathDB" id="TriTrypDB:TcYC6_0076460"/>
<proteinExistence type="inferred from homology"/>
<dbReference type="PANTHER" id="PTHR30094">
    <property type="entry name" value="BIFUNCTIONAL GLUTATHIONYLSPERMIDINE SYNTHETASE/AMIDASE-RELATED"/>
    <property type="match status" value="1"/>
</dbReference>
<keyword evidence="4" id="KW-0547">Nucleotide-binding</keyword>
<dbReference type="FunFam" id="3.90.1720.10:FF:000011">
    <property type="entry name" value="Trypanothione synthetase, putative"/>
    <property type="match status" value="1"/>
</dbReference>
<evidence type="ECO:0000259" key="7">
    <source>
        <dbReference type="PROSITE" id="PS50911"/>
    </source>
</evidence>
<dbReference type="InterPro" id="IPR016185">
    <property type="entry name" value="PreATP-grasp_dom_sf"/>
</dbReference>
<dbReference type="InterPro" id="IPR007921">
    <property type="entry name" value="CHAP_dom"/>
</dbReference>
<evidence type="ECO:0000256" key="6">
    <source>
        <dbReference type="ARBA" id="ARBA00022842"/>
    </source>
</evidence>
<dbReference type="GO" id="GO:0016874">
    <property type="term" value="F:ligase activity"/>
    <property type="evidence" value="ECO:0007669"/>
    <property type="project" value="UniProtKB-KW"/>
</dbReference>
<dbReference type="InterPro" id="IPR038765">
    <property type="entry name" value="Papain-like_cys_pep_sf"/>
</dbReference>
<comment type="caution">
    <text evidence="8">The sequence shown here is derived from an EMBL/GenBank/DDBJ whole genome shotgun (WGS) entry which is preliminary data.</text>
</comment>
<dbReference type="VEuPathDB" id="TriTrypDB:TcCLB.509099.50"/>
<accession>A0A2V2VSS4</accession>
<dbReference type="VEuPathDB" id="TriTrypDB:TcBrA4_0100310"/>
<dbReference type="SUPFAM" id="SSF54001">
    <property type="entry name" value="Cysteine proteinases"/>
    <property type="match status" value="1"/>
</dbReference>
<dbReference type="GO" id="GO:0046872">
    <property type="term" value="F:metal ion binding"/>
    <property type="evidence" value="ECO:0007669"/>
    <property type="project" value="UniProtKB-KW"/>
</dbReference>
<dbReference type="VEuPathDB" id="TriTrypDB:TCSYLVIO_000427"/>
<comment type="similarity">
    <text evidence="1">In the C-terminal section; belongs to the glutathionylspermidine synthase preATP-grasp family.</text>
</comment>
<dbReference type="InterPro" id="IPR051705">
    <property type="entry name" value="Gsp_Synthetase/Amidase"/>
</dbReference>
<feature type="domain" description="Peptidase C51" evidence="7">
    <location>
        <begin position="26"/>
        <end position="166"/>
    </location>
</feature>
<evidence type="ECO:0000256" key="3">
    <source>
        <dbReference type="ARBA" id="ARBA00022723"/>
    </source>
</evidence>
<reference evidence="8 9" key="1">
    <citation type="journal article" date="2018" name="Microb. Genom.">
        <title>Expanding an expanded genome: long-read sequencing of Trypanosoma cruzi.</title>
        <authorList>
            <person name="Berna L."/>
            <person name="Rodriguez M."/>
            <person name="Chiribao M.L."/>
            <person name="Parodi-Talice A."/>
            <person name="Pita S."/>
            <person name="Rijo G."/>
            <person name="Alvarez-Valin F."/>
            <person name="Robello C."/>
        </authorList>
    </citation>
    <scope>NUCLEOTIDE SEQUENCE [LARGE SCALE GENOMIC DNA]</scope>
    <source>
        <strain evidence="8 9">Dm28c</strain>
    </source>
</reference>
<protein>
    <submittedName>
        <fullName evidence="8">Trypanothione synthetase</fullName>
    </submittedName>
</protein>
<dbReference type="VEuPathDB" id="TriTrypDB:TcCLB.509319.90"/>
<dbReference type="VEuPathDB" id="TriTrypDB:BCY84_02923"/>
<gene>
    <name evidence="8" type="ORF">C4B63_9g263</name>
</gene>
<dbReference type="SUPFAM" id="SSF52440">
    <property type="entry name" value="PreATP-grasp domain"/>
    <property type="match status" value="1"/>
</dbReference>
<dbReference type="VEuPathDB" id="TriTrypDB:Tc_MARK_9312"/>
<evidence type="ECO:0000256" key="1">
    <source>
        <dbReference type="ARBA" id="ARBA00008227"/>
    </source>
</evidence>
<dbReference type="VEuPathDB" id="TriTrypDB:ECC02_004408"/>
<dbReference type="PANTHER" id="PTHR30094:SF17">
    <property type="entry name" value="SYNTHETASE, PUTATIVE-RELATED"/>
    <property type="match status" value="1"/>
</dbReference>
<dbReference type="VEuPathDB" id="TriTrypDB:TcG_04599"/>
<dbReference type="VEuPathDB" id="TriTrypDB:TCDM_05464"/>
<evidence type="ECO:0000256" key="2">
    <source>
        <dbReference type="ARBA" id="ARBA00022598"/>
    </source>
</evidence>
<dbReference type="Pfam" id="PF05257">
    <property type="entry name" value="CHAP"/>
    <property type="match status" value="1"/>
</dbReference>
<dbReference type="VEuPathDB" id="TriTrypDB:Tc_MARK_9669"/>
<keyword evidence="3" id="KW-0479">Metal-binding</keyword>
<sequence>MTTLQSLAVPFGCVQGYAPGGIPAYSNKHESYFSGERSIDGNLFCGFKYQCVEFARRWLFERKSLVLPDVDWAVHIFNLKEVSDARTGQPVRCVAIRNGTAAKPVVDSLLIYPSDDYSPVGHVAAITEVGDKWVRIADQNHRFHKWDANYAAELPLIHEKGVWTILDPLEDEVLKPLGWVTFPETPDRNPNEPLVLHESLHFKRGEVPTLRRLTFTPNSREKDWLDLTNEAEAYFAGVCGIDVKNPKVEKASYYQMNRELYLDCVKYGNQLHQMFLEATKFVIGSDEQLRLFHIPEEYWPRLRYSWETQPHAITGRFDFAFDEDTQQFKCFEYNADSASTLLECGVIQQKWARSVGLDDGTTYSSGSLISSRLQLAWEMAGVTGRVHFLIDKDDEEYYTALYVMQHASAAGLETKLCVLFDEFHFDENGVVVDSDGVAVTTVWKTWMWETAIADHQKARVQRGNDWRPTPKDEVRLCDILLGPNWDMRVFEPMWKIISSNKAILPIIYNKHPDHPALLRASYELTIELQRTGYVKKPIVGRVGRNVTVTEASGDIAAKSDGNFLDRDMVYQELFRLPERDGYYAILGGWVIGDVYCGTGVREDTTIITGLESPFRALRVYQGAQRRPLTHEDLDNAEAAAVGGGLKT</sequence>
<dbReference type="PROSITE" id="PS50911">
    <property type="entry name" value="CHAP"/>
    <property type="match status" value="1"/>
</dbReference>
<dbReference type="InterPro" id="IPR005494">
    <property type="entry name" value="GSPS_pre-ATP-grasp-like_dom"/>
</dbReference>
<dbReference type="GO" id="GO:0005524">
    <property type="term" value="F:ATP binding"/>
    <property type="evidence" value="ECO:0007669"/>
    <property type="project" value="UniProtKB-KW"/>
</dbReference>
<dbReference type="VEuPathDB" id="TriTrypDB:C3747_136g111"/>
<keyword evidence="6" id="KW-0460">Magnesium</keyword>
<evidence type="ECO:0000256" key="4">
    <source>
        <dbReference type="ARBA" id="ARBA00022741"/>
    </source>
</evidence>
<evidence type="ECO:0000256" key="5">
    <source>
        <dbReference type="ARBA" id="ARBA00022840"/>
    </source>
</evidence>
<dbReference type="Proteomes" id="UP000246121">
    <property type="component" value="Unassembled WGS sequence"/>
</dbReference>
<dbReference type="SUPFAM" id="SSF56059">
    <property type="entry name" value="Glutathione synthetase ATP-binding domain-like"/>
    <property type="match status" value="1"/>
</dbReference>
<dbReference type="EMBL" id="PRFA01000009">
    <property type="protein sequence ID" value="PWU99487.1"/>
    <property type="molecule type" value="Genomic_DNA"/>
</dbReference>
<dbReference type="Gene3D" id="3.90.1720.10">
    <property type="entry name" value="endopeptidase domain like (from Nostoc punctiforme)"/>
    <property type="match status" value="1"/>
</dbReference>
<organism evidence="8 9">
    <name type="scientific">Trypanosoma cruzi</name>
    <dbReference type="NCBI Taxonomy" id="5693"/>
    <lineage>
        <taxon>Eukaryota</taxon>
        <taxon>Discoba</taxon>
        <taxon>Euglenozoa</taxon>
        <taxon>Kinetoplastea</taxon>
        <taxon>Metakinetoplastina</taxon>
        <taxon>Trypanosomatida</taxon>
        <taxon>Trypanosomatidae</taxon>
        <taxon>Trypanosoma</taxon>
        <taxon>Schizotrypanum</taxon>
    </lineage>
</organism>
<name>A0A2V2VSS4_TRYCR</name>
<evidence type="ECO:0000313" key="9">
    <source>
        <dbReference type="Proteomes" id="UP000246121"/>
    </source>
</evidence>
<dbReference type="Pfam" id="PF03738">
    <property type="entry name" value="GSP_synth"/>
    <property type="match status" value="1"/>
</dbReference>
<dbReference type="AlphaFoldDB" id="A0A2V2VSS4"/>
<keyword evidence="5" id="KW-0067">ATP-binding</keyword>
<dbReference type="VEuPathDB" id="TriTrypDB:TcCL_ESM06502"/>